<proteinExistence type="predicted"/>
<dbReference type="SUPFAM" id="SSF52172">
    <property type="entry name" value="CheY-like"/>
    <property type="match status" value="1"/>
</dbReference>
<dbReference type="Gene3D" id="2.40.50.1020">
    <property type="entry name" value="LytTr DNA-binding domain"/>
    <property type="match status" value="1"/>
</dbReference>
<dbReference type="PROSITE" id="PS50110">
    <property type="entry name" value="RESPONSE_REGULATORY"/>
    <property type="match status" value="1"/>
</dbReference>
<evidence type="ECO:0000313" key="5">
    <source>
        <dbReference type="EMBL" id="RYU48141.1"/>
    </source>
</evidence>
<dbReference type="RefSeq" id="WP_130086356.1">
    <property type="nucleotide sequence ID" value="NZ_SEZJ01000002.1"/>
</dbReference>
<feature type="domain" description="Response regulatory" evidence="3">
    <location>
        <begin position="6"/>
        <end position="121"/>
    </location>
</feature>
<dbReference type="PANTHER" id="PTHR37299">
    <property type="entry name" value="TRANSCRIPTIONAL REGULATOR-RELATED"/>
    <property type="match status" value="1"/>
</dbReference>
<dbReference type="SMART" id="SM00850">
    <property type="entry name" value="LytTR"/>
    <property type="match status" value="1"/>
</dbReference>
<dbReference type="Pfam" id="PF04397">
    <property type="entry name" value="LytTR"/>
    <property type="match status" value="1"/>
</dbReference>
<dbReference type="Proteomes" id="UP000293465">
    <property type="component" value="Unassembled WGS sequence"/>
</dbReference>
<dbReference type="EMBL" id="SEZJ01000002">
    <property type="protein sequence ID" value="RYU48141.1"/>
    <property type="molecule type" value="Genomic_DNA"/>
</dbReference>
<dbReference type="GO" id="GO:0000156">
    <property type="term" value="F:phosphorelay response regulator activity"/>
    <property type="evidence" value="ECO:0007669"/>
    <property type="project" value="InterPro"/>
</dbReference>
<dbReference type="GeneID" id="56274098"/>
<sequence>MSQSITAVIADDEPLLRFHLEKMLSDLWLDIDIIAVCANGKEALDAIEQHQPDIAFLDIKMPELDGMALAAKLQKSTVAPLIVFITAYDEFAVKAFENNAIDYVLKPISETRLEATCEKLKQRLTQQNKHSEPKQNQDVLSDLFAQIQQLSAQQQPEYLSWIKAYKGEDLHLISVSDVLYFKAEDKYVSVYAKQNDIDITEYLIRSSLKELQQKINPDHFWQIHRSSIVNVAQIEKVKKDLLGHLCVHIGGVKLPVSRSAQSLFKGM</sequence>
<evidence type="ECO:0000256" key="2">
    <source>
        <dbReference type="PROSITE-ProRule" id="PRU00169"/>
    </source>
</evidence>
<dbReference type="InterPro" id="IPR011006">
    <property type="entry name" value="CheY-like_superfamily"/>
</dbReference>
<gene>
    <name evidence="5" type="ORF">ERW49_03555</name>
</gene>
<dbReference type="GO" id="GO:0003677">
    <property type="term" value="F:DNA binding"/>
    <property type="evidence" value="ECO:0007669"/>
    <property type="project" value="InterPro"/>
</dbReference>
<dbReference type="InterPro" id="IPR046947">
    <property type="entry name" value="LytR-like"/>
</dbReference>
<evidence type="ECO:0000259" key="3">
    <source>
        <dbReference type="PROSITE" id="PS50110"/>
    </source>
</evidence>
<keyword evidence="1" id="KW-0902">Two-component regulatory system</keyword>
<dbReference type="Gene3D" id="3.40.50.2300">
    <property type="match status" value="1"/>
</dbReference>
<organism evidence="5 6">
    <name type="scientific">Aliivibrio finisterrensis</name>
    <dbReference type="NCBI Taxonomy" id="511998"/>
    <lineage>
        <taxon>Bacteria</taxon>
        <taxon>Pseudomonadati</taxon>
        <taxon>Pseudomonadota</taxon>
        <taxon>Gammaproteobacteria</taxon>
        <taxon>Vibrionales</taxon>
        <taxon>Vibrionaceae</taxon>
        <taxon>Aliivibrio</taxon>
    </lineage>
</organism>
<dbReference type="SMART" id="SM00448">
    <property type="entry name" value="REC"/>
    <property type="match status" value="1"/>
</dbReference>
<evidence type="ECO:0000259" key="4">
    <source>
        <dbReference type="PROSITE" id="PS50930"/>
    </source>
</evidence>
<dbReference type="InterPro" id="IPR007492">
    <property type="entry name" value="LytTR_DNA-bd_dom"/>
</dbReference>
<dbReference type="PANTHER" id="PTHR37299:SF1">
    <property type="entry name" value="STAGE 0 SPORULATION PROTEIN A HOMOLOG"/>
    <property type="match status" value="1"/>
</dbReference>
<keyword evidence="2" id="KW-0597">Phosphoprotein</keyword>
<dbReference type="InterPro" id="IPR001789">
    <property type="entry name" value="Sig_transdc_resp-reg_receiver"/>
</dbReference>
<reference evidence="5 6" key="1">
    <citation type="submission" date="2019-02" db="EMBL/GenBank/DDBJ databases">
        <title>Genome sequences of Aliivibrio finisterrensis strains from farmed Atlantic salmon.</title>
        <authorList>
            <person name="Bowman J.P."/>
        </authorList>
    </citation>
    <scope>NUCLEOTIDE SEQUENCE [LARGE SCALE GENOMIC DNA]</scope>
    <source>
        <strain evidence="5 6">A32</strain>
    </source>
</reference>
<evidence type="ECO:0000256" key="1">
    <source>
        <dbReference type="ARBA" id="ARBA00023012"/>
    </source>
</evidence>
<name>A0A4Q5KNV1_9GAMM</name>
<comment type="caution">
    <text evidence="5">The sequence shown here is derived from an EMBL/GenBank/DDBJ whole genome shotgun (WGS) entry which is preliminary data.</text>
</comment>
<accession>A0A4Q5KNV1</accession>
<dbReference type="OrthoDB" id="236568at2"/>
<dbReference type="Pfam" id="PF00072">
    <property type="entry name" value="Response_reg"/>
    <property type="match status" value="1"/>
</dbReference>
<evidence type="ECO:0000313" key="6">
    <source>
        <dbReference type="Proteomes" id="UP000293465"/>
    </source>
</evidence>
<feature type="domain" description="HTH LytTR-type" evidence="4">
    <location>
        <begin position="162"/>
        <end position="267"/>
    </location>
</feature>
<feature type="modified residue" description="4-aspartylphosphate" evidence="2">
    <location>
        <position position="58"/>
    </location>
</feature>
<dbReference type="CDD" id="cd17532">
    <property type="entry name" value="REC_LytTR_AlgR-like"/>
    <property type="match status" value="1"/>
</dbReference>
<protein>
    <submittedName>
        <fullName evidence="5">Response regulator transcription factor</fullName>
    </submittedName>
</protein>
<dbReference type="AlphaFoldDB" id="A0A4Q5KNV1"/>
<dbReference type="PROSITE" id="PS50930">
    <property type="entry name" value="HTH_LYTTR"/>
    <property type="match status" value="1"/>
</dbReference>